<dbReference type="ExpressionAtlas" id="E9Q7A1">
    <property type="expression patterns" value="baseline and differential"/>
</dbReference>
<reference evidence="2 4" key="1">
    <citation type="journal article" date="2009" name="PLoS Biol.">
        <title>Lineage-specific biology revealed by a finished genome assembly of the mouse.</title>
        <authorList>
            <consortium name="Mouse Genome Sequencing Consortium"/>
            <person name="Church D.M."/>
            <person name="Goodstadt L."/>
            <person name="Hillier L.W."/>
            <person name="Zody M.C."/>
            <person name="Goldstein S."/>
            <person name="She X."/>
            <person name="Bult C.J."/>
            <person name="Agarwala R."/>
            <person name="Cherry J.L."/>
            <person name="DiCuccio M."/>
            <person name="Hlavina W."/>
            <person name="Kapustin Y."/>
            <person name="Meric P."/>
            <person name="Maglott D."/>
            <person name="Birtle Z."/>
            <person name="Marques A.C."/>
            <person name="Graves T."/>
            <person name="Zhou S."/>
            <person name="Teague B."/>
            <person name="Potamousis K."/>
            <person name="Churas C."/>
            <person name="Place M."/>
            <person name="Herschleb J."/>
            <person name="Runnheim R."/>
            <person name="Forrest D."/>
            <person name="Amos-Landgraf J."/>
            <person name="Schwartz D.C."/>
            <person name="Cheng Z."/>
            <person name="Lindblad-Toh K."/>
            <person name="Eichler E.E."/>
            <person name="Ponting C.P."/>
        </authorList>
    </citation>
    <scope>NUCLEOTIDE SEQUENCE [LARGE SCALE GENOMIC DNA]</scope>
    <source>
        <strain evidence="2 4">C57BL/6J</strain>
    </source>
</reference>
<feature type="chain" id="PRO_5003243102" evidence="1">
    <location>
        <begin position="32"/>
        <end position="84"/>
    </location>
</feature>
<gene>
    <name evidence="2 3" type="primary">Pofut1</name>
</gene>
<dbReference type="HOGENOM" id="CLU_2526874_0_0_1"/>
<organism evidence="2 4">
    <name type="scientific">Mus musculus</name>
    <name type="common">Mouse</name>
    <dbReference type="NCBI Taxonomy" id="10090"/>
    <lineage>
        <taxon>Eukaryota</taxon>
        <taxon>Metazoa</taxon>
        <taxon>Chordata</taxon>
        <taxon>Craniata</taxon>
        <taxon>Vertebrata</taxon>
        <taxon>Euteleostomi</taxon>
        <taxon>Mammalia</taxon>
        <taxon>Eutheria</taxon>
        <taxon>Euarchontoglires</taxon>
        <taxon>Glires</taxon>
        <taxon>Rodentia</taxon>
        <taxon>Myomorpha</taxon>
        <taxon>Muroidea</taxon>
        <taxon>Muridae</taxon>
        <taxon>Murinae</taxon>
        <taxon>Mus</taxon>
        <taxon>Mus</taxon>
    </lineage>
</organism>
<dbReference type="AGR" id="MGI:2153207"/>
<evidence type="ECO:0000256" key="1">
    <source>
        <dbReference type="SAM" id="SignalP"/>
    </source>
</evidence>
<dbReference type="MGI" id="MGI:2153207">
    <property type="gene designation" value="Pofut1"/>
</dbReference>
<evidence type="ECO:0000313" key="2">
    <source>
        <dbReference type="Ensembl" id="ENSMUSP00000096796.5"/>
    </source>
</evidence>
<dbReference type="Ensembl" id="ENSMUST00000099191.5">
    <property type="protein sequence ID" value="ENSMUSP00000096796.5"/>
    <property type="gene ID" value="ENSMUSG00000046020.14"/>
</dbReference>
<protein>
    <submittedName>
        <fullName evidence="2">Protein O-fucosyltransferase 1</fullName>
    </submittedName>
</protein>
<dbReference type="Antibodypedia" id="25350">
    <property type="antibodies" value="226 antibodies from 31 providers"/>
</dbReference>
<evidence type="ECO:0000313" key="4">
    <source>
        <dbReference type="Proteomes" id="UP000000589"/>
    </source>
</evidence>
<sequence>MGAAAWAPPHLLLRASFLLLLLLLPLRGRSAGSWDLAGYLLYCPCMDFLQKSILCSHCLGPQHSSLSWRNTGSSRSTWCGQMRW</sequence>
<evidence type="ECO:0000313" key="3">
    <source>
        <dbReference type="MGI" id="MGI:2153207"/>
    </source>
</evidence>
<keyword evidence="4" id="KW-1185">Reference proteome</keyword>
<dbReference type="Proteomes" id="UP000000589">
    <property type="component" value="Chromosome 2"/>
</dbReference>
<accession>E9Q7A1</accession>
<proteinExistence type="predicted"/>
<reference evidence="2" key="4">
    <citation type="submission" date="2025-09" db="UniProtKB">
        <authorList>
            <consortium name="Ensembl"/>
        </authorList>
    </citation>
    <scope>IDENTIFICATION</scope>
    <source>
        <strain evidence="2">C57BL/6J</strain>
    </source>
</reference>
<reference evidence="2 4" key="2">
    <citation type="journal article" date="2011" name="PLoS Biol.">
        <title>Modernizing reference genome assemblies.</title>
        <authorList>
            <person name="Church D.M."/>
            <person name="Schneider V.A."/>
            <person name="Graves T."/>
            <person name="Auger K."/>
            <person name="Cunningham F."/>
            <person name="Bouk N."/>
            <person name="Chen H.C."/>
            <person name="Agarwala R."/>
            <person name="McLaren W.M."/>
            <person name="Ritchie G.R."/>
            <person name="Albracht D."/>
            <person name="Kremitzki M."/>
            <person name="Rock S."/>
            <person name="Kotkiewicz H."/>
            <person name="Kremitzki C."/>
            <person name="Wollam A."/>
            <person name="Trani L."/>
            <person name="Fulton L."/>
            <person name="Fulton R."/>
            <person name="Matthews L."/>
            <person name="Whitehead S."/>
            <person name="Chow W."/>
            <person name="Torrance J."/>
            <person name="Dunn M."/>
            <person name="Harden G."/>
            <person name="Threadgold G."/>
            <person name="Wood J."/>
            <person name="Collins J."/>
            <person name="Heath P."/>
            <person name="Griffiths G."/>
            <person name="Pelan S."/>
            <person name="Grafham D."/>
            <person name="Eichler E.E."/>
            <person name="Weinstock G."/>
            <person name="Mardis E.R."/>
            <person name="Wilson R.K."/>
            <person name="Howe K."/>
            <person name="Flicek P."/>
            <person name="Hubbard T."/>
        </authorList>
    </citation>
    <scope>NUCLEOTIDE SEQUENCE [LARGE SCALE GENOMIC DNA]</scope>
    <source>
        <strain evidence="2 4">C57BL/6J</strain>
    </source>
</reference>
<keyword evidence="1" id="KW-0732">Signal</keyword>
<dbReference type="VEuPathDB" id="HostDB:ENSMUSG00000046020"/>
<name>E9Q7A1_MOUSE</name>
<dbReference type="AlphaFoldDB" id="E9Q7A1"/>
<feature type="signal peptide" evidence="1">
    <location>
        <begin position="1"/>
        <end position="31"/>
    </location>
</feature>
<dbReference type="GeneTree" id="ENSGT00390000015634"/>
<dbReference type="Bgee" id="ENSMUSG00000046020">
    <property type="expression patterns" value="Expressed in epithelium of small intestine and 216 other cell types or tissues"/>
</dbReference>
<reference evidence="2" key="3">
    <citation type="submission" date="2025-08" db="UniProtKB">
        <authorList>
            <consortium name="Ensembl"/>
        </authorList>
    </citation>
    <scope>IDENTIFICATION</scope>
    <source>
        <strain evidence="2">C57BL/6J</strain>
    </source>
</reference>